<sequence>MVELKLPNASDTSEPHVITRTIGELSSGCLVHRVIKNNARDPLHAATPLLRASAEPAASCLKPPVQGTAVPSLKNDDWLAQTIMSRTLSRLGCYVSTAENGEIALEMVIGRTLRRTQGRDD</sequence>
<organism evidence="1 2">
    <name type="scientific">Boletus edulis BED1</name>
    <dbReference type="NCBI Taxonomy" id="1328754"/>
    <lineage>
        <taxon>Eukaryota</taxon>
        <taxon>Fungi</taxon>
        <taxon>Dikarya</taxon>
        <taxon>Basidiomycota</taxon>
        <taxon>Agaricomycotina</taxon>
        <taxon>Agaricomycetes</taxon>
        <taxon>Agaricomycetidae</taxon>
        <taxon>Boletales</taxon>
        <taxon>Boletineae</taxon>
        <taxon>Boletaceae</taxon>
        <taxon>Boletoideae</taxon>
        <taxon>Boletus</taxon>
    </lineage>
</organism>
<comment type="caution">
    <text evidence="1">The sequence shown here is derived from an EMBL/GenBank/DDBJ whole genome shotgun (WGS) entry which is preliminary data.</text>
</comment>
<accession>A0AAD4BCQ2</accession>
<gene>
    <name evidence="1" type="ORF">L210DRAFT_2248165</name>
</gene>
<evidence type="ECO:0000313" key="1">
    <source>
        <dbReference type="EMBL" id="KAF8420915.1"/>
    </source>
</evidence>
<keyword evidence="2" id="KW-1185">Reference proteome</keyword>
<dbReference type="EMBL" id="WHUW01000150">
    <property type="protein sequence ID" value="KAF8420915.1"/>
    <property type="molecule type" value="Genomic_DNA"/>
</dbReference>
<protein>
    <submittedName>
        <fullName evidence="1">Uncharacterized protein</fullName>
    </submittedName>
</protein>
<name>A0AAD4BCQ2_BOLED</name>
<reference evidence="1" key="1">
    <citation type="submission" date="2019-10" db="EMBL/GenBank/DDBJ databases">
        <authorList>
            <consortium name="DOE Joint Genome Institute"/>
            <person name="Kuo A."/>
            <person name="Miyauchi S."/>
            <person name="Kiss E."/>
            <person name="Drula E."/>
            <person name="Kohler A."/>
            <person name="Sanchez-Garcia M."/>
            <person name="Andreopoulos B."/>
            <person name="Barry K.W."/>
            <person name="Bonito G."/>
            <person name="Buee M."/>
            <person name="Carver A."/>
            <person name="Chen C."/>
            <person name="Cichocki N."/>
            <person name="Clum A."/>
            <person name="Culley D."/>
            <person name="Crous P.W."/>
            <person name="Fauchery L."/>
            <person name="Girlanda M."/>
            <person name="Hayes R."/>
            <person name="Keri Z."/>
            <person name="LaButti K."/>
            <person name="Lipzen A."/>
            <person name="Lombard V."/>
            <person name="Magnuson J."/>
            <person name="Maillard F."/>
            <person name="Morin E."/>
            <person name="Murat C."/>
            <person name="Nolan M."/>
            <person name="Ohm R."/>
            <person name="Pangilinan J."/>
            <person name="Pereira M."/>
            <person name="Perotto S."/>
            <person name="Peter M."/>
            <person name="Riley R."/>
            <person name="Sitrit Y."/>
            <person name="Stielow B."/>
            <person name="Szollosi G."/>
            <person name="Zifcakova L."/>
            <person name="Stursova M."/>
            <person name="Spatafora J.W."/>
            <person name="Tedersoo L."/>
            <person name="Vaario L.-M."/>
            <person name="Yamada A."/>
            <person name="Yan M."/>
            <person name="Wang P."/>
            <person name="Xu J."/>
            <person name="Bruns T."/>
            <person name="Baldrian P."/>
            <person name="Vilgalys R."/>
            <person name="Henrissat B."/>
            <person name="Grigoriev I.V."/>
            <person name="Hibbett D."/>
            <person name="Nagy L.G."/>
            <person name="Martin F.M."/>
        </authorList>
    </citation>
    <scope>NUCLEOTIDE SEQUENCE</scope>
    <source>
        <strain evidence="1">BED1</strain>
    </source>
</reference>
<evidence type="ECO:0000313" key="2">
    <source>
        <dbReference type="Proteomes" id="UP001194468"/>
    </source>
</evidence>
<proteinExistence type="predicted"/>
<reference evidence="1" key="2">
    <citation type="journal article" date="2020" name="Nat. Commun.">
        <title>Large-scale genome sequencing of mycorrhizal fungi provides insights into the early evolution of symbiotic traits.</title>
        <authorList>
            <person name="Miyauchi S."/>
            <person name="Kiss E."/>
            <person name="Kuo A."/>
            <person name="Drula E."/>
            <person name="Kohler A."/>
            <person name="Sanchez-Garcia M."/>
            <person name="Morin E."/>
            <person name="Andreopoulos B."/>
            <person name="Barry K.W."/>
            <person name="Bonito G."/>
            <person name="Buee M."/>
            <person name="Carver A."/>
            <person name="Chen C."/>
            <person name="Cichocki N."/>
            <person name="Clum A."/>
            <person name="Culley D."/>
            <person name="Crous P.W."/>
            <person name="Fauchery L."/>
            <person name="Girlanda M."/>
            <person name="Hayes R.D."/>
            <person name="Keri Z."/>
            <person name="LaButti K."/>
            <person name="Lipzen A."/>
            <person name="Lombard V."/>
            <person name="Magnuson J."/>
            <person name="Maillard F."/>
            <person name="Murat C."/>
            <person name="Nolan M."/>
            <person name="Ohm R.A."/>
            <person name="Pangilinan J."/>
            <person name="Pereira M.F."/>
            <person name="Perotto S."/>
            <person name="Peter M."/>
            <person name="Pfister S."/>
            <person name="Riley R."/>
            <person name="Sitrit Y."/>
            <person name="Stielow J.B."/>
            <person name="Szollosi G."/>
            <person name="Zifcakova L."/>
            <person name="Stursova M."/>
            <person name="Spatafora J.W."/>
            <person name="Tedersoo L."/>
            <person name="Vaario L.M."/>
            <person name="Yamada A."/>
            <person name="Yan M."/>
            <person name="Wang P."/>
            <person name="Xu J."/>
            <person name="Bruns T."/>
            <person name="Baldrian P."/>
            <person name="Vilgalys R."/>
            <person name="Dunand C."/>
            <person name="Henrissat B."/>
            <person name="Grigoriev I.V."/>
            <person name="Hibbett D."/>
            <person name="Nagy L.G."/>
            <person name="Martin F.M."/>
        </authorList>
    </citation>
    <scope>NUCLEOTIDE SEQUENCE</scope>
    <source>
        <strain evidence="1">BED1</strain>
    </source>
</reference>
<dbReference type="AlphaFoldDB" id="A0AAD4BCQ2"/>
<dbReference type="Proteomes" id="UP001194468">
    <property type="component" value="Unassembled WGS sequence"/>
</dbReference>